<evidence type="ECO:0000256" key="2">
    <source>
        <dbReference type="ARBA" id="ARBA00023026"/>
    </source>
</evidence>
<feature type="region of interest" description="Disordered" evidence="4">
    <location>
        <begin position="88"/>
        <end position="127"/>
    </location>
</feature>
<comment type="similarity">
    <text evidence="3">Belongs to the secreted LysM effector family.</text>
</comment>
<dbReference type="OrthoDB" id="2281372at2759"/>
<dbReference type="CDD" id="cd00118">
    <property type="entry name" value="LysM"/>
    <property type="match status" value="1"/>
</dbReference>
<feature type="domain" description="LysM" evidence="6">
    <location>
        <begin position="177"/>
        <end position="223"/>
    </location>
</feature>
<protein>
    <recommendedName>
        <fullName evidence="6">LysM domain-containing protein</fullName>
    </recommendedName>
</protein>
<dbReference type="GO" id="GO:0008061">
    <property type="term" value="F:chitin binding"/>
    <property type="evidence" value="ECO:0007669"/>
    <property type="project" value="UniProtKB-KW"/>
</dbReference>
<organism evidence="7 8">
    <name type="scientific">Dactylonectria estremocensis</name>
    <dbReference type="NCBI Taxonomy" id="1079267"/>
    <lineage>
        <taxon>Eukaryota</taxon>
        <taxon>Fungi</taxon>
        <taxon>Dikarya</taxon>
        <taxon>Ascomycota</taxon>
        <taxon>Pezizomycotina</taxon>
        <taxon>Sordariomycetes</taxon>
        <taxon>Hypocreomycetidae</taxon>
        <taxon>Hypocreales</taxon>
        <taxon>Nectriaceae</taxon>
        <taxon>Dactylonectria</taxon>
    </lineage>
</organism>
<dbReference type="PROSITE" id="PS51782">
    <property type="entry name" value="LYSM"/>
    <property type="match status" value="2"/>
</dbReference>
<dbReference type="InterPro" id="IPR052210">
    <property type="entry name" value="LysM1-like"/>
</dbReference>
<evidence type="ECO:0000256" key="4">
    <source>
        <dbReference type="SAM" id="MobiDB-lite"/>
    </source>
</evidence>
<name>A0A9P9CY20_9HYPO</name>
<evidence type="ECO:0000256" key="1">
    <source>
        <dbReference type="ARBA" id="ARBA00022669"/>
    </source>
</evidence>
<evidence type="ECO:0000259" key="6">
    <source>
        <dbReference type="PROSITE" id="PS51782"/>
    </source>
</evidence>
<dbReference type="Pfam" id="PF01476">
    <property type="entry name" value="LysM"/>
    <property type="match status" value="1"/>
</dbReference>
<keyword evidence="1" id="KW-0147">Chitin-binding</keyword>
<accession>A0A9P9CY20</accession>
<sequence length="225" mass="24177">MYYVLALTYILAAGFLPQLFSARHVPSRRAMDSYFTTAADSDATCLSFASSWGLSVETLQSLNPGITYPSIDTRKSYCVVGTVETAARDGEDENNPKSGFTVTADPTTTTTTSTATSTTTTSTTNSPTMPGLADDCDGYHKNISVAQCKTWNTYIDGATSASIPFPTMSGIISTWKSYYQVQSGDSCWSIYSATGITLSQFLSYNTAVDSSCSNLWLGYYVCIGV</sequence>
<keyword evidence="5" id="KW-0732">Signal</keyword>
<evidence type="ECO:0000313" key="7">
    <source>
        <dbReference type="EMBL" id="KAH7109161.1"/>
    </source>
</evidence>
<dbReference type="PANTHER" id="PTHR34997">
    <property type="entry name" value="AM15"/>
    <property type="match status" value="1"/>
</dbReference>
<evidence type="ECO:0000256" key="5">
    <source>
        <dbReference type="SAM" id="SignalP"/>
    </source>
</evidence>
<dbReference type="PANTHER" id="PTHR34997:SF18">
    <property type="entry name" value="LYSM DOMAIN-CONTAINING PROTEIN"/>
    <property type="match status" value="1"/>
</dbReference>
<dbReference type="EMBL" id="JAGMUU010000077">
    <property type="protein sequence ID" value="KAH7109161.1"/>
    <property type="molecule type" value="Genomic_DNA"/>
</dbReference>
<feature type="chain" id="PRO_5040181122" description="LysM domain-containing protein" evidence="5">
    <location>
        <begin position="23"/>
        <end position="225"/>
    </location>
</feature>
<dbReference type="Proteomes" id="UP000717696">
    <property type="component" value="Unassembled WGS sequence"/>
</dbReference>
<keyword evidence="2" id="KW-0843">Virulence</keyword>
<dbReference type="SMART" id="SM00257">
    <property type="entry name" value="LysM"/>
    <property type="match status" value="1"/>
</dbReference>
<dbReference type="Gene3D" id="3.10.350.10">
    <property type="entry name" value="LysM domain"/>
    <property type="match status" value="1"/>
</dbReference>
<evidence type="ECO:0000256" key="3">
    <source>
        <dbReference type="ARBA" id="ARBA00044955"/>
    </source>
</evidence>
<dbReference type="InterPro" id="IPR018392">
    <property type="entry name" value="LysM"/>
</dbReference>
<reference evidence="7" key="1">
    <citation type="journal article" date="2021" name="Nat. Commun.">
        <title>Genetic determinants of endophytism in the Arabidopsis root mycobiome.</title>
        <authorList>
            <person name="Mesny F."/>
            <person name="Miyauchi S."/>
            <person name="Thiergart T."/>
            <person name="Pickel B."/>
            <person name="Atanasova L."/>
            <person name="Karlsson M."/>
            <person name="Huettel B."/>
            <person name="Barry K.W."/>
            <person name="Haridas S."/>
            <person name="Chen C."/>
            <person name="Bauer D."/>
            <person name="Andreopoulos W."/>
            <person name="Pangilinan J."/>
            <person name="LaButti K."/>
            <person name="Riley R."/>
            <person name="Lipzen A."/>
            <person name="Clum A."/>
            <person name="Drula E."/>
            <person name="Henrissat B."/>
            <person name="Kohler A."/>
            <person name="Grigoriev I.V."/>
            <person name="Martin F.M."/>
            <person name="Hacquard S."/>
        </authorList>
    </citation>
    <scope>NUCLEOTIDE SEQUENCE</scope>
    <source>
        <strain evidence="7">MPI-CAGE-AT-0021</strain>
    </source>
</reference>
<gene>
    <name evidence="7" type="ORF">B0J13DRAFT_591294</name>
</gene>
<dbReference type="SUPFAM" id="SSF54106">
    <property type="entry name" value="LysM domain"/>
    <property type="match status" value="1"/>
</dbReference>
<dbReference type="InterPro" id="IPR036779">
    <property type="entry name" value="LysM_dom_sf"/>
</dbReference>
<keyword evidence="8" id="KW-1185">Reference proteome</keyword>
<comment type="caution">
    <text evidence="7">The sequence shown here is derived from an EMBL/GenBank/DDBJ whole genome shotgun (WGS) entry which is preliminary data.</text>
</comment>
<dbReference type="AlphaFoldDB" id="A0A9P9CY20"/>
<evidence type="ECO:0000313" key="8">
    <source>
        <dbReference type="Proteomes" id="UP000717696"/>
    </source>
</evidence>
<feature type="domain" description="LysM" evidence="6">
    <location>
        <begin position="34"/>
        <end position="79"/>
    </location>
</feature>
<feature type="compositionally biased region" description="Low complexity" evidence="4">
    <location>
        <begin position="101"/>
        <end position="127"/>
    </location>
</feature>
<proteinExistence type="inferred from homology"/>
<feature type="signal peptide" evidence="5">
    <location>
        <begin position="1"/>
        <end position="22"/>
    </location>
</feature>